<evidence type="ECO:0000313" key="3">
    <source>
        <dbReference type="Proteomes" id="UP000823641"/>
    </source>
</evidence>
<sequence>MTSIQHKSFLLGKYNESNGRQDALAVNDSLSMYAVADGVSNSFRPDIVARTLCKIFTEQNCEIFSQWRIFCQETLLPKVKETWELETKSYLNTLTGRLLRHETYNYEKWHMGASTFCGIHIDLDKHRLSYAIIGDSTLFVNYQDGKYEEYNSIPKSINENGKEITEYSNITSAILSNNSISGEWLTGELPLNGINFVALMTDGMSKWFQTRCINGETPFNILWEISDMEEFINLATEARNTYEMDDDLAVITIKINHQENYTSKIPTEIAKEREFFSIFPYIKWPFNQTKRLYMNWKSFIFPYTKWRAIEKKQKIEESNNIKAINTTDTKTTSIIQSDIPEDKGLMVYDKDHALSKNETTESIAELEDSLKTDNSEIRQEKTPFQEINKSII</sequence>
<comment type="caution">
    <text evidence="2">The sequence shown here is derived from an EMBL/GenBank/DDBJ whole genome shotgun (WGS) entry which is preliminary data.</text>
</comment>
<dbReference type="Gene3D" id="3.60.40.10">
    <property type="entry name" value="PPM-type phosphatase domain"/>
    <property type="match status" value="1"/>
</dbReference>
<gene>
    <name evidence="2" type="ORF">IAA73_09390</name>
</gene>
<dbReference type="Proteomes" id="UP000823641">
    <property type="component" value="Unassembled WGS sequence"/>
</dbReference>
<dbReference type="InterPro" id="IPR001932">
    <property type="entry name" value="PPM-type_phosphatase-like_dom"/>
</dbReference>
<dbReference type="Pfam" id="PF13672">
    <property type="entry name" value="PP2C_2"/>
    <property type="match status" value="1"/>
</dbReference>
<name>A0A9D9N4T4_9BACT</name>
<organism evidence="2 3">
    <name type="scientific">Candidatus Gallipaludibacter merdavium</name>
    <dbReference type="NCBI Taxonomy" id="2840839"/>
    <lineage>
        <taxon>Bacteria</taxon>
        <taxon>Pseudomonadati</taxon>
        <taxon>Bacteroidota</taxon>
        <taxon>Bacteroidia</taxon>
        <taxon>Bacteroidales</taxon>
        <taxon>Candidatus Gallipaludibacter</taxon>
    </lineage>
</organism>
<reference evidence="2" key="1">
    <citation type="submission" date="2020-10" db="EMBL/GenBank/DDBJ databases">
        <authorList>
            <person name="Gilroy R."/>
        </authorList>
    </citation>
    <scope>NUCLEOTIDE SEQUENCE</scope>
    <source>
        <strain evidence="2">G3-3990</strain>
    </source>
</reference>
<evidence type="ECO:0000313" key="2">
    <source>
        <dbReference type="EMBL" id="MBO8460531.1"/>
    </source>
</evidence>
<dbReference type="SUPFAM" id="SSF81606">
    <property type="entry name" value="PP2C-like"/>
    <property type="match status" value="1"/>
</dbReference>
<feature type="domain" description="PPM-type phosphatase" evidence="1">
    <location>
        <begin position="19"/>
        <end position="211"/>
    </location>
</feature>
<evidence type="ECO:0000259" key="1">
    <source>
        <dbReference type="Pfam" id="PF13672"/>
    </source>
</evidence>
<proteinExistence type="predicted"/>
<dbReference type="AlphaFoldDB" id="A0A9D9N4T4"/>
<protein>
    <submittedName>
        <fullName evidence="2">Protein phosphatase 2C domain-containing protein</fullName>
    </submittedName>
</protein>
<reference evidence="2" key="2">
    <citation type="journal article" date="2021" name="PeerJ">
        <title>Extensive microbial diversity within the chicken gut microbiome revealed by metagenomics and culture.</title>
        <authorList>
            <person name="Gilroy R."/>
            <person name="Ravi A."/>
            <person name="Getino M."/>
            <person name="Pursley I."/>
            <person name="Horton D.L."/>
            <person name="Alikhan N.F."/>
            <person name="Baker D."/>
            <person name="Gharbi K."/>
            <person name="Hall N."/>
            <person name="Watson M."/>
            <person name="Adriaenssens E.M."/>
            <person name="Foster-Nyarko E."/>
            <person name="Jarju S."/>
            <person name="Secka A."/>
            <person name="Antonio M."/>
            <person name="Oren A."/>
            <person name="Chaudhuri R.R."/>
            <person name="La Ragione R."/>
            <person name="Hildebrand F."/>
            <person name="Pallen M.J."/>
        </authorList>
    </citation>
    <scope>NUCLEOTIDE SEQUENCE</scope>
    <source>
        <strain evidence="2">G3-3990</strain>
    </source>
</reference>
<dbReference type="InterPro" id="IPR036457">
    <property type="entry name" value="PPM-type-like_dom_sf"/>
</dbReference>
<accession>A0A9D9N4T4</accession>
<dbReference type="EMBL" id="JADIMG010000089">
    <property type="protein sequence ID" value="MBO8460531.1"/>
    <property type="molecule type" value="Genomic_DNA"/>
</dbReference>